<name>A0A9X2WF22_9GAMM</name>
<sequence>MTFIPMMTDVRKIGALLAACLCSCAAVADGLYWANEGPATPDSGAGTEFGRSELSLTLPLERKTRGAEQVSSSFHLDMSKFRWTGTTALQNDYFWMSLPLEYRQKRGKSAEFLLRAEPGFMTDLNVLDSESLAMNADLIGRIYRRSGAFWQFGITVNREFGDFNPRPVIAMAAKPTRDTEVLLGFPRTRIQTRWSNDLSSYVHLRPAGGVWVEEVKGQTGTFKANYTNWKLGFGGEFHWRGALWLTAELGQMRHRRIVATDTTGVVVKATPADDRYWQAGIELRY</sequence>
<comment type="caution">
    <text evidence="2">The sequence shown here is derived from an EMBL/GenBank/DDBJ whole genome shotgun (WGS) entry which is preliminary data.</text>
</comment>
<reference evidence="2" key="2">
    <citation type="submission" date="2022-08" db="EMBL/GenBank/DDBJ databases">
        <authorList>
            <person name="Dong C."/>
        </authorList>
    </citation>
    <scope>NUCLEOTIDE SEQUENCE</scope>
    <source>
        <strain evidence="2">59MF3M-4</strain>
    </source>
</reference>
<evidence type="ECO:0000256" key="1">
    <source>
        <dbReference type="SAM" id="SignalP"/>
    </source>
</evidence>
<accession>A0A9X2WF22</accession>
<feature type="chain" id="PRO_5040933556" description="Outer membrane scaffolding protein for murein synthesis (MipA/OmpV family)" evidence="1">
    <location>
        <begin position="29"/>
        <end position="285"/>
    </location>
</feature>
<protein>
    <recommendedName>
        <fullName evidence="4">Outer membrane scaffolding protein for murein synthesis (MipA/OmpV family)</fullName>
    </recommendedName>
</protein>
<evidence type="ECO:0000313" key="2">
    <source>
        <dbReference type="EMBL" id="MCT7358527.1"/>
    </source>
</evidence>
<reference evidence="2" key="1">
    <citation type="journal article" date="2022" name="Front. Microbiol.">
        <title>Genome-based taxonomic rearrangement of Oceanobacter-related bacteria including the description of Thalassolituus hydrocarbonoclasticus sp. nov. and Thalassolituus pacificus sp. nov. and emended description of the genus Thalassolituus.</title>
        <authorList>
            <person name="Dong C."/>
            <person name="Wei L."/>
            <person name="Wang J."/>
            <person name="Lai Q."/>
            <person name="Huang Z."/>
            <person name="Shao Z."/>
        </authorList>
    </citation>
    <scope>NUCLEOTIDE SEQUENCE</scope>
    <source>
        <strain evidence="2">59MF3M-4</strain>
    </source>
</reference>
<feature type="signal peptide" evidence="1">
    <location>
        <begin position="1"/>
        <end position="28"/>
    </location>
</feature>
<organism evidence="2 3">
    <name type="scientific">Thalassolituus pacificus</name>
    <dbReference type="NCBI Taxonomy" id="2975440"/>
    <lineage>
        <taxon>Bacteria</taxon>
        <taxon>Pseudomonadati</taxon>
        <taxon>Pseudomonadota</taxon>
        <taxon>Gammaproteobacteria</taxon>
        <taxon>Oceanospirillales</taxon>
        <taxon>Oceanospirillaceae</taxon>
        <taxon>Thalassolituus</taxon>
    </lineage>
</organism>
<keyword evidence="3" id="KW-1185">Reference proteome</keyword>
<dbReference type="RefSeq" id="WP_260975432.1">
    <property type="nucleotide sequence ID" value="NZ_JAOANI010000014.1"/>
</dbReference>
<dbReference type="Proteomes" id="UP001147830">
    <property type="component" value="Unassembled WGS sequence"/>
</dbReference>
<dbReference type="AlphaFoldDB" id="A0A9X2WF22"/>
<proteinExistence type="predicted"/>
<gene>
    <name evidence="2" type="ORF">NYR02_05770</name>
</gene>
<evidence type="ECO:0008006" key="4">
    <source>
        <dbReference type="Google" id="ProtNLM"/>
    </source>
</evidence>
<keyword evidence="1" id="KW-0732">Signal</keyword>
<evidence type="ECO:0000313" key="3">
    <source>
        <dbReference type="Proteomes" id="UP001147830"/>
    </source>
</evidence>
<dbReference type="EMBL" id="JAOANI010000014">
    <property type="protein sequence ID" value="MCT7358527.1"/>
    <property type="molecule type" value="Genomic_DNA"/>
</dbReference>